<dbReference type="GO" id="GO:0005524">
    <property type="term" value="F:ATP binding"/>
    <property type="evidence" value="ECO:0007669"/>
    <property type="project" value="UniProtKB-KW"/>
</dbReference>
<accession>A0ABD5S0X2</accession>
<evidence type="ECO:0000313" key="2">
    <source>
        <dbReference type="EMBL" id="MFC6725096.1"/>
    </source>
</evidence>
<dbReference type="InterPro" id="IPR003439">
    <property type="entry name" value="ABC_transporter-like_ATP-bd"/>
</dbReference>
<feature type="non-terminal residue" evidence="2">
    <location>
        <position position="1"/>
    </location>
</feature>
<evidence type="ECO:0000313" key="3">
    <source>
        <dbReference type="Proteomes" id="UP001596328"/>
    </source>
</evidence>
<gene>
    <name evidence="2" type="ORF">ACFQE1_12075</name>
</gene>
<dbReference type="Proteomes" id="UP001596328">
    <property type="component" value="Unassembled WGS sequence"/>
</dbReference>
<dbReference type="InterPro" id="IPR039421">
    <property type="entry name" value="Type_1_exporter"/>
</dbReference>
<name>A0ABD5S0X2_9EURY</name>
<reference evidence="2 3" key="1">
    <citation type="journal article" date="2019" name="Int. J. Syst. Evol. Microbiol.">
        <title>The Global Catalogue of Microorganisms (GCM) 10K type strain sequencing project: providing services to taxonomists for standard genome sequencing and annotation.</title>
        <authorList>
            <consortium name="The Broad Institute Genomics Platform"/>
            <consortium name="The Broad Institute Genome Sequencing Center for Infectious Disease"/>
            <person name="Wu L."/>
            <person name="Ma J."/>
        </authorList>
    </citation>
    <scope>NUCLEOTIDE SEQUENCE [LARGE SCALE GENOMIC DNA]</scope>
    <source>
        <strain evidence="2 3">NBRC 111368</strain>
    </source>
</reference>
<dbReference type="Gene3D" id="3.40.50.300">
    <property type="entry name" value="P-loop containing nucleotide triphosphate hydrolases"/>
    <property type="match status" value="1"/>
</dbReference>
<evidence type="ECO:0000259" key="1">
    <source>
        <dbReference type="Pfam" id="PF00005"/>
    </source>
</evidence>
<organism evidence="2 3">
    <name type="scientific">Halobium palmae</name>
    <dbReference type="NCBI Taxonomy" id="1776492"/>
    <lineage>
        <taxon>Archaea</taxon>
        <taxon>Methanobacteriati</taxon>
        <taxon>Methanobacteriota</taxon>
        <taxon>Stenosarchaea group</taxon>
        <taxon>Halobacteria</taxon>
        <taxon>Halobacteriales</taxon>
        <taxon>Haloferacaceae</taxon>
        <taxon>Halobium</taxon>
    </lineage>
</organism>
<dbReference type="AlphaFoldDB" id="A0ABD5S0X2"/>
<protein>
    <submittedName>
        <fullName evidence="2">ATP-binding cassette domain-containing protein</fullName>
    </submittedName>
</protein>
<feature type="domain" description="ABC transporter" evidence="1">
    <location>
        <begin position="2"/>
        <end position="30"/>
    </location>
</feature>
<sequence length="110" mass="12299">KFSGGQRQRVSIARAILQDPPVLVFDEATSDVDTETEELIQESLDRLVEDRTAFVIAHRLSTIRDADRIVVMDEGRIVERGPHQELVAAEGAYADLWRGQADEEPLPADD</sequence>
<dbReference type="EMBL" id="JBHSWU010000386">
    <property type="protein sequence ID" value="MFC6725096.1"/>
    <property type="molecule type" value="Genomic_DNA"/>
</dbReference>
<dbReference type="InterPro" id="IPR027417">
    <property type="entry name" value="P-loop_NTPase"/>
</dbReference>
<proteinExistence type="predicted"/>
<keyword evidence="2" id="KW-0067">ATP-binding</keyword>
<dbReference type="Pfam" id="PF00005">
    <property type="entry name" value="ABC_tran"/>
    <property type="match status" value="1"/>
</dbReference>
<dbReference type="PANTHER" id="PTHR43394:SF1">
    <property type="entry name" value="ATP-BINDING CASSETTE SUB-FAMILY B MEMBER 10, MITOCHONDRIAL"/>
    <property type="match status" value="1"/>
</dbReference>
<dbReference type="PANTHER" id="PTHR43394">
    <property type="entry name" value="ATP-DEPENDENT PERMEASE MDL1, MITOCHONDRIAL"/>
    <property type="match status" value="1"/>
</dbReference>
<keyword evidence="2" id="KW-0547">Nucleotide-binding</keyword>
<dbReference type="SUPFAM" id="SSF52540">
    <property type="entry name" value="P-loop containing nucleoside triphosphate hydrolases"/>
    <property type="match status" value="1"/>
</dbReference>
<keyword evidence="3" id="KW-1185">Reference proteome</keyword>
<comment type="caution">
    <text evidence="2">The sequence shown here is derived from an EMBL/GenBank/DDBJ whole genome shotgun (WGS) entry which is preliminary data.</text>
</comment>